<dbReference type="PANTHER" id="PTHR42732:SF2">
    <property type="entry name" value="BETA-MANNOSIDASE"/>
    <property type="match status" value="1"/>
</dbReference>
<dbReference type="SUPFAM" id="SSF51445">
    <property type="entry name" value="(Trans)glycosidases"/>
    <property type="match status" value="1"/>
</dbReference>
<name>A0ABV8LP47_9ACTN</name>
<accession>A0ABV8LP47</accession>
<comment type="similarity">
    <text evidence="1">Belongs to the glycosyl hydrolase 2 family.</text>
</comment>
<dbReference type="Pfam" id="PF02836">
    <property type="entry name" value="Glyco_hydro_2_C"/>
    <property type="match status" value="1"/>
</dbReference>
<feature type="domain" description="Glycoside hydrolase family 2 catalytic" evidence="5">
    <location>
        <begin position="321"/>
        <end position="464"/>
    </location>
</feature>
<keyword evidence="8" id="KW-1185">Reference proteome</keyword>
<dbReference type="PANTHER" id="PTHR42732">
    <property type="entry name" value="BETA-GALACTOSIDASE"/>
    <property type="match status" value="1"/>
</dbReference>
<dbReference type="RefSeq" id="WP_253755209.1">
    <property type="nucleotide sequence ID" value="NZ_JAMZDZ010000001.1"/>
</dbReference>
<dbReference type="GO" id="GO:0016787">
    <property type="term" value="F:hydrolase activity"/>
    <property type="evidence" value="ECO:0007669"/>
    <property type="project" value="UniProtKB-KW"/>
</dbReference>
<dbReference type="SUPFAM" id="SSF49303">
    <property type="entry name" value="beta-Galactosidase/glucuronidase domain"/>
    <property type="match status" value="1"/>
</dbReference>
<dbReference type="InterPro" id="IPR013783">
    <property type="entry name" value="Ig-like_fold"/>
</dbReference>
<dbReference type="Proteomes" id="UP001595816">
    <property type="component" value="Unassembled WGS sequence"/>
</dbReference>
<evidence type="ECO:0000259" key="5">
    <source>
        <dbReference type="Pfam" id="PF02836"/>
    </source>
</evidence>
<evidence type="ECO:0000256" key="3">
    <source>
        <dbReference type="ARBA" id="ARBA00023295"/>
    </source>
</evidence>
<keyword evidence="2 7" id="KW-0378">Hydrolase</keyword>
<dbReference type="SUPFAM" id="SSF49785">
    <property type="entry name" value="Galactose-binding domain-like"/>
    <property type="match status" value="1"/>
</dbReference>
<dbReference type="InterPro" id="IPR017853">
    <property type="entry name" value="GH"/>
</dbReference>
<protein>
    <submittedName>
        <fullName evidence="7">Glycoside hydrolase family 2 protein</fullName>
    </submittedName>
</protein>
<organism evidence="7 8">
    <name type="scientific">Hamadaea flava</name>
    <dbReference type="NCBI Taxonomy" id="1742688"/>
    <lineage>
        <taxon>Bacteria</taxon>
        <taxon>Bacillati</taxon>
        <taxon>Actinomycetota</taxon>
        <taxon>Actinomycetes</taxon>
        <taxon>Micromonosporales</taxon>
        <taxon>Micromonosporaceae</taxon>
        <taxon>Hamadaea</taxon>
    </lineage>
</organism>
<dbReference type="InterPro" id="IPR006103">
    <property type="entry name" value="Glyco_hydro_2_cat"/>
</dbReference>
<evidence type="ECO:0000259" key="4">
    <source>
        <dbReference type="Pfam" id="PF00703"/>
    </source>
</evidence>
<dbReference type="InterPro" id="IPR006102">
    <property type="entry name" value="Ig-like_GH2"/>
</dbReference>
<dbReference type="InterPro" id="IPR036156">
    <property type="entry name" value="Beta-gal/glucu_dom_sf"/>
</dbReference>
<evidence type="ECO:0000313" key="7">
    <source>
        <dbReference type="EMBL" id="MFC4131564.1"/>
    </source>
</evidence>
<dbReference type="InterPro" id="IPR008979">
    <property type="entry name" value="Galactose-bd-like_sf"/>
</dbReference>
<feature type="domain" description="Glycosyl hydrolases family 2 sugar binding" evidence="6">
    <location>
        <begin position="80"/>
        <end position="152"/>
    </location>
</feature>
<dbReference type="Pfam" id="PF00703">
    <property type="entry name" value="Glyco_hydro_2"/>
    <property type="match status" value="1"/>
</dbReference>
<evidence type="ECO:0000259" key="6">
    <source>
        <dbReference type="Pfam" id="PF02837"/>
    </source>
</evidence>
<dbReference type="Gene3D" id="3.20.20.80">
    <property type="entry name" value="Glycosidases"/>
    <property type="match status" value="1"/>
</dbReference>
<keyword evidence="3" id="KW-0326">Glycosidase</keyword>
<gene>
    <name evidence="7" type="ORF">ACFOZ4_13215</name>
</gene>
<dbReference type="InterPro" id="IPR006104">
    <property type="entry name" value="Glyco_hydro_2_N"/>
</dbReference>
<proteinExistence type="inferred from homology"/>
<sequence length="585" mass="65072">MTELLTPWGADLDPDHVLTEYPRPQLVRDSYLNLNGHWDYAITDGGIADGEPTAYDGVILVPFSPETPLSGVGRQLGPDQTLWYRRTLRLPDGFRTGPAARVLLHFGAVDQTCEVFVNGVAVGAHVGGYLPFHCDVTDALTDGDNTLVVAVRDGTDTGHHSRGKQRTRRGGIWYSPQSGIWQTVWAECVPQTHVRRLTLTPRLDSDCVEITVHADPDAPHATVRVLDGDTVLGTATAAPNRPVCVPVPDARRWSPDDPQLYDVTVTLGDDAVRSYVGMRSFGVGPGPDGTPRLLLNGEPYFHAGILDQGYWSDGWYTAPSDEAMIHDIATMKRLGFTMLRKHIKVEPARWYYHCDRLGILVWQDMVNGGGRYRPLVVTAPAVTPLRLSDRHHGWFGRADAEGREQFRVELRETIEHLRNVVSIAVWVPFNEGWGQFDAARIAAEVAALDPTRSVDHASGWHDQGAGDLRSLHVYFRPFRVPRRGRDRRVLVLSEYGGYSLPVAGHTTTEREFGYKRFADAEAFGAAFRRLHAEQIAPAMARGLSATVYTQLSDVEDEVNGLLTYDRRVLKVPEDLVREVNGQLRL</sequence>
<reference evidence="8" key="1">
    <citation type="journal article" date="2019" name="Int. J. Syst. Evol. Microbiol.">
        <title>The Global Catalogue of Microorganisms (GCM) 10K type strain sequencing project: providing services to taxonomists for standard genome sequencing and annotation.</title>
        <authorList>
            <consortium name="The Broad Institute Genomics Platform"/>
            <consortium name="The Broad Institute Genome Sequencing Center for Infectious Disease"/>
            <person name="Wu L."/>
            <person name="Ma J."/>
        </authorList>
    </citation>
    <scope>NUCLEOTIDE SEQUENCE [LARGE SCALE GENOMIC DNA]</scope>
    <source>
        <strain evidence="8">CGMCC 4.7289</strain>
    </source>
</reference>
<dbReference type="Pfam" id="PF02837">
    <property type="entry name" value="Glyco_hydro_2_N"/>
    <property type="match status" value="1"/>
</dbReference>
<dbReference type="InterPro" id="IPR051913">
    <property type="entry name" value="GH2_Domain-Containing"/>
</dbReference>
<comment type="caution">
    <text evidence="7">The sequence shown here is derived from an EMBL/GenBank/DDBJ whole genome shotgun (WGS) entry which is preliminary data.</text>
</comment>
<dbReference type="Gene3D" id="2.60.120.260">
    <property type="entry name" value="Galactose-binding domain-like"/>
    <property type="match status" value="1"/>
</dbReference>
<evidence type="ECO:0000256" key="1">
    <source>
        <dbReference type="ARBA" id="ARBA00007401"/>
    </source>
</evidence>
<feature type="domain" description="Glycoside hydrolase family 2 immunoglobulin-like beta-sandwich" evidence="4">
    <location>
        <begin position="192"/>
        <end position="279"/>
    </location>
</feature>
<dbReference type="EMBL" id="JBHSAY010000006">
    <property type="protein sequence ID" value="MFC4131564.1"/>
    <property type="molecule type" value="Genomic_DNA"/>
</dbReference>
<dbReference type="Gene3D" id="2.60.40.10">
    <property type="entry name" value="Immunoglobulins"/>
    <property type="match status" value="1"/>
</dbReference>
<evidence type="ECO:0000256" key="2">
    <source>
        <dbReference type="ARBA" id="ARBA00022801"/>
    </source>
</evidence>
<evidence type="ECO:0000313" key="8">
    <source>
        <dbReference type="Proteomes" id="UP001595816"/>
    </source>
</evidence>